<dbReference type="PANTHER" id="PTHR48075:SF5">
    <property type="entry name" value="3-HYDROXYBUTYRYL-COA DEHYDROGENASE"/>
    <property type="match status" value="1"/>
</dbReference>
<evidence type="ECO:0000259" key="4">
    <source>
        <dbReference type="Pfam" id="PF02737"/>
    </source>
</evidence>
<gene>
    <name evidence="6" type="primary">paaH</name>
    <name evidence="6" type="ORF">GCM10011365_20920</name>
</gene>
<name>A0A917FT39_9GAMM</name>
<evidence type="ECO:0000313" key="7">
    <source>
        <dbReference type="Proteomes" id="UP000605253"/>
    </source>
</evidence>
<dbReference type="Proteomes" id="UP000605253">
    <property type="component" value="Unassembled WGS sequence"/>
</dbReference>
<dbReference type="InterPro" id="IPR041040">
    <property type="entry name" value="3HCDH_RFF"/>
</dbReference>
<evidence type="ECO:0000256" key="2">
    <source>
        <dbReference type="ARBA" id="ARBA00023027"/>
    </source>
</evidence>
<feature type="domain" description="3-hydroxyacyl-CoA dehydrogenase NAD binding" evidence="4">
    <location>
        <begin position="5"/>
        <end position="181"/>
    </location>
</feature>
<dbReference type="RefSeq" id="WP_188365692.1">
    <property type="nucleotide sequence ID" value="NZ_BAABJF010000006.1"/>
</dbReference>
<dbReference type="Pfam" id="PF18321">
    <property type="entry name" value="3HCDH_RFF"/>
    <property type="match status" value="1"/>
</dbReference>
<dbReference type="GO" id="GO:0016616">
    <property type="term" value="F:oxidoreductase activity, acting on the CH-OH group of donors, NAD or NADP as acceptor"/>
    <property type="evidence" value="ECO:0007669"/>
    <property type="project" value="InterPro"/>
</dbReference>
<evidence type="ECO:0000259" key="3">
    <source>
        <dbReference type="Pfam" id="PF00725"/>
    </source>
</evidence>
<feature type="domain" description="3-hydroxyacyl-CoA dehydrogenase C-terminal" evidence="3">
    <location>
        <begin position="408"/>
        <end position="485"/>
    </location>
</feature>
<keyword evidence="2" id="KW-0520">NAD</keyword>
<dbReference type="InterPro" id="IPR008927">
    <property type="entry name" value="6-PGluconate_DH-like_C_sf"/>
</dbReference>
<dbReference type="GO" id="GO:0070403">
    <property type="term" value="F:NAD+ binding"/>
    <property type="evidence" value="ECO:0007669"/>
    <property type="project" value="InterPro"/>
</dbReference>
<organism evidence="6 7">
    <name type="scientific">Marinicella pacifica</name>
    <dbReference type="NCBI Taxonomy" id="1171543"/>
    <lineage>
        <taxon>Bacteria</taxon>
        <taxon>Pseudomonadati</taxon>
        <taxon>Pseudomonadota</taxon>
        <taxon>Gammaproteobacteria</taxon>
        <taxon>Lysobacterales</taxon>
        <taxon>Marinicellaceae</taxon>
        <taxon>Marinicella</taxon>
    </lineage>
</organism>
<dbReference type="NCBIfam" id="NF006124">
    <property type="entry name" value="PRK08268.1"/>
    <property type="match status" value="1"/>
</dbReference>
<dbReference type="InterPro" id="IPR006108">
    <property type="entry name" value="3HC_DH_C"/>
</dbReference>
<dbReference type="InterPro" id="IPR036291">
    <property type="entry name" value="NAD(P)-bd_dom_sf"/>
</dbReference>
<evidence type="ECO:0000256" key="1">
    <source>
        <dbReference type="ARBA" id="ARBA00023002"/>
    </source>
</evidence>
<dbReference type="GO" id="GO:0006631">
    <property type="term" value="P:fatty acid metabolic process"/>
    <property type="evidence" value="ECO:0007669"/>
    <property type="project" value="InterPro"/>
</dbReference>
<dbReference type="SUPFAM" id="SSF51735">
    <property type="entry name" value="NAD(P)-binding Rossmann-fold domains"/>
    <property type="match status" value="1"/>
</dbReference>
<reference evidence="6" key="2">
    <citation type="submission" date="2020-09" db="EMBL/GenBank/DDBJ databases">
        <authorList>
            <person name="Sun Q."/>
            <person name="Zhou Y."/>
        </authorList>
    </citation>
    <scope>NUCLEOTIDE SEQUENCE</scope>
    <source>
        <strain evidence="6">CGMCC 1.12181</strain>
    </source>
</reference>
<dbReference type="Pfam" id="PF00725">
    <property type="entry name" value="3HCDH"/>
    <property type="match status" value="2"/>
</dbReference>
<protein>
    <submittedName>
        <fullName evidence="6">3-hydroxybutyryl-CoA dehydrogenase</fullName>
    </submittedName>
</protein>
<dbReference type="AlphaFoldDB" id="A0A917FT39"/>
<dbReference type="Gene3D" id="1.10.1040.10">
    <property type="entry name" value="N-(1-d-carboxylethyl)-l-norvaline Dehydrogenase, domain 2"/>
    <property type="match status" value="2"/>
</dbReference>
<accession>A0A917FT39</accession>
<dbReference type="InterPro" id="IPR006176">
    <property type="entry name" value="3-OHacyl-CoA_DH_NAD-bd"/>
</dbReference>
<feature type="domain" description="3-hydroxybutyryl-CoA dehydrogenase reduced Rossmann-fold" evidence="5">
    <location>
        <begin position="339"/>
        <end position="407"/>
    </location>
</feature>
<dbReference type="FunFam" id="3.40.50.720:FF:000009">
    <property type="entry name" value="Fatty oxidation complex, alpha subunit"/>
    <property type="match status" value="1"/>
</dbReference>
<dbReference type="Gene3D" id="3.40.50.720">
    <property type="entry name" value="NAD(P)-binding Rossmann-like Domain"/>
    <property type="match status" value="1"/>
</dbReference>
<dbReference type="SUPFAM" id="SSF48179">
    <property type="entry name" value="6-phosphogluconate dehydrogenase C-terminal domain-like"/>
    <property type="match status" value="2"/>
</dbReference>
<dbReference type="Pfam" id="PF02737">
    <property type="entry name" value="3HCDH_N"/>
    <property type="match status" value="1"/>
</dbReference>
<feature type="domain" description="3-hydroxyacyl-CoA dehydrogenase C-terminal" evidence="3">
    <location>
        <begin position="185"/>
        <end position="282"/>
    </location>
</feature>
<evidence type="ECO:0000313" key="6">
    <source>
        <dbReference type="EMBL" id="GGF99475.1"/>
    </source>
</evidence>
<dbReference type="InterPro" id="IPR013328">
    <property type="entry name" value="6PGD_dom2"/>
</dbReference>
<keyword evidence="1" id="KW-0560">Oxidoreductase</keyword>
<keyword evidence="7" id="KW-1185">Reference proteome</keyword>
<reference evidence="6" key="1">
    <citation type="journal article" date="2014" name="Int. J. Syst. Evol. Microbiol.">
        <title>Complete genome sequence of Corynebacterium casei LMG S-19264T (=DSM 44701T), isolated from a smear-ripened cheese.</title>
        <authorList>
            <consortium name="US DOE Joint Genome Institute (JGI-PGF)"/>
            <person name="Walter F."/>
            <person name="Albersmeier A."/>
            <person name="Kalinowski J."/>
            <person name="Ruckert C."/>
        </authorList>
    </citation>
    <scope>NUCLEOTIDE SEQUENCE</scope>
    <source>
        <strain evidence="6">CGMCC 1.12181</strain>
    </source>
</reference>
<dbReference type="PANTHER" id="PTHR48075">
    <property type="entry name" value="3-HYDROXYACYL-COA DEHYDROGENASE FAMILY PROTEIN"/>
    <property type="match status" value="1"/>
</dbReference>
<evidence type="ECO:0000259" key="5">
    <source>
        <dbReference type="Pfam" id="PF18321"/>
    </source>
</evidence>
<dbReference type="EMBL" id="BMEO01000010">
    <property type="protein sequence ID" value="GGF99475.1"/>
    <property type="molecule type" value="Genomic_DNA"/>
</dbReference>
<proteinExistence type="predicted"/>
<sequence length="488" mass="53815">MRFNLAVLGAGTMGIGIAEVAAAHGCRVKLYDIDSNAVKAAIDGLSLRLDKRIEKGKIDDADKQAVLGHITSVNDLAELKGSELVIEAVVESLSVKQDLFKQLEQICDKNTLLASNTSSISITAIAAVLTHPERVLGLHFFNPAPVMKLVEVVAGLKTDQAVLKQATEWMREWGKIPVRAQSTPGFIVNRVARPFYGEALKIKQEQLADVHHLDAALKEAAGFRMGPFSLMDLIGIDVNYQVSQTVYKAMFNDPRYRPSLLQSEMVAAGLLGRKSGRGFYSYHQKDSEQASPFLSSQKQLPNQIQLNPSEHPFEQLLSPFKTVCAVTSGSLNQVGETVLFQTVGHRAESLAQQLKKPVCLVDWSFDYSHAEAVNLCFSTDVSDNDKNHIMALFQHIGKQVLVTEDSPGMINARVMSMLINEAADAVFNGVASAQDVDLAMRYGTNYPQGLIDYAGQIGWQNPASVLTELYQWFGDDRYRLSPYIRRQL</sequence>
<comment type="caution">
    <text evidence="6">The sequence shown here is derived from an EMBL/GenBank/DDBJ whole genome shotgun (WGS) entry which is preliminary data.</text>
</comment>